<dbReference type="EMBL" id="AP026866">
    <property type="protein sequence ID" value="BDS08414.1"/>
    <property type="molecule type" value="Genomic_DNA"/>
</dbReference>
<gene>
    <name evidence="1" type="ORF">NT6N_34540</name>
</gene>
<sequence length="477" mass="53472">MIASWKWLLAVVIAALLGFLSGKGTTENEDESIQSEVDVKERYGRSNSSQARASRRLHQGSRSELKNAKFDKMLAEMNAYSEIDVFGVENGSSFARMCGLVMNLPRGEFPGVMARIKEAGTANQEKFRNLLLRRWVEFDPDAAMSWVEGQKDEADEAESLSLQFFVLQEAVIDHPAWAVERLKSWSGLVEALNKKAGEEGGVDDPFGDHYVSYDMDLFCLRLALLPEQQREALRKSMGEKWFAEGTGGWARGIAAHSNPDQVQALSTEYLAKKQYAGLRESLELLAKRDWKLVKQWADSHDSDDAENVVFKSWSKEDPSAAALWYINRSDDARERHGRLGTVASNIKDDEARRNWIASMEAQGEDVSGPWSDYIQLKSRAGELEEAASLLSKVPDSDRQELLVGIYQRASNLIWFKDEEGGSMQIVSANPSHSDFLASLPGYQDYLLDQNATALEHIKRYIETANASISRKASPDDK</sequence>
<dbReference type="KEGG" id="osu:NT6N_34540"/>
<name>A0AAT9FR83_9BACT</name>
<evidence type="ECO:0008006" key="2">
    <source>
        <dbReference type="Google" id="ProtNLM"/>
    </source>
</evidence>
<evidence type="ECO:0000313" key="1">
    <source>
        <dbReference type="EMBL" id="BDS08414.1"/>
    </source>
</evidence>
<accession>A0AAT9FR83</accession>
<dbReference type="AlphaFoldDB" id="A0AAT9FR83"/>
<reference evidence="1" key="1">
    <citation type="submission" date="2024-07" db="EMBL/GenBank/DDBJ databases">
        <title>Complete genome sequence of Verrucomicrobiaceae bacterium NT6N.</title>
        <authorList>
            <person name="Huang C."/>
            <person name="Takami H."/>
            <person name="Hamasaki K."/>
        </authorList>
    </citation>
    <scope>NUCLEOTIDE SEQUENCE</scope>
    <source>
        <strain evidence="1">NT6N</strain>
    </source>
</reference>
<organism evidence="1">
    <name type="scientific">Oceaniferula spumae</name>
    <dbReference type="NCBI Taxonomy" id="2979115"/>
    <lineage>
        <taxon>Bacteria</taxon>
        <taxon>Pseudomonadati</taxon>
        <taxon>Verrucomicrobiota</taxon>
        <taxon>Verrucomicrobiia</taxon>
        <taxon>Verrucomicrobiales</taxon>
        <taxon>Verrucomicrobiaceae</taxon>
        <taxon>Oceaniferula</taxon>
    </lineage>
</organism>
<protein>
    <recommendedName>
        <fullName evidence="2">DUF4034 domain-containing protein</fullName>
    </recommendedName>
</protein>
<proteinExistence type="predicted"/>